<accession>A0A6B8KHI4</accession>
<keyword evidence="2" id="KW-1185">Reference proteome</keyword>
<name>A0A6B8KHI4_9HYPH</name>
<evidence type="ECO:0008006" key="3">
    <source>
        <dbReference type="Google" id="ProtNLM"/>
    </source>
</evidence>
<dbReference type="EMBL" id="CP046052">
    <property type="protein sequence ID" value="QGM46471.1"/>
    <property type="molecule type" value="Genomic_DNA"/>
</dbReference>
<reference evidence="1 2" key="1">
    <citation type="submission" date="2019-11" db="EMBL/GenBank/DDBJ databases">
        <title>The genome sequence of Methylocystis heyeri.</title>
        <authorList>
            <person name="Oshkin I.Y."/>
            <person name="Miroshnikov K."/>
            <person name="Dedysh S.N."/>
        </authorList>
    </citation>
    <scope>NUCLEOTIDE SEQUENCE [LARGE SCALE GENOMIC DNA]</scope>
    <source>
        <strain evidence="1 2">H2</strain>
    </source>
</reference>
<dbReference type="KEGG" id="mhey:H2LOC_012635"/>
<proteinExistence type="predicted"/>
<dbReference type="AlphaFoldDB" id="A0A6B8KHI4"/>
<gene>
    <name evidence="1" type="ORF">H2LOC_012635</name>
</gene>
<dbReference type="RefSeq" id="WP_136496709.1">
    <property type="nucleotide sequence ID" value="NZ_CP046052.1"/>
</dbReference>
<evidence type="ECO:0000313" key="1">
    <source>
        <dbReference type="EMBL" id="QGM46471.1"/>
    </source>
</evidence>
<dbReference type="OrthoDB" id="7593075at2"/>
<sequence length="295" mass="34233">MIGAILCSGRRADIIPKWRIKMTEENPLVKILSDLNNKAYSRSMYFFSKDLTEALNLFLFTVDLATRVDKSVVIGSKALISGSTGEDRERHLRNIEAIEKGGGAFGKLKEFNIINSRHLLTTSVEAFDCYLSHIIRCVLLKNPQMLRSSEKISIDELYDFKSKRELSHYIADRKVSELSYSGIRGIEKYLKDVFGVDMFGNTDSKDLLIVFMELRNIHVHNRGFVNRLFLSKVKNHCGFKFEFDRRYVVYSDDLMRLMRNLIDVGLRIDRIISVKFHLDRKKGVNWKKSKPKYES</sequence>
<evidence type="ECO:0000313" key="2">
    <source>
        <dbReference type="Proteomes" id="UP000309061"/>
    </source>
</evidence>
<dbReference type="Proteomes" id="UP000309061">
    <property type="component" value="Chromosome"/>
</dbReference>
<organism evidence="1 2">
    <name type="scientific">Methylocystis heyeri</name>
    <dbReference type="NCBI Taxonomy" id="391905"/>
    <lineage>
        <taxon>Bacteria</taxon>
        <taxon>Pseudomonadati</taxon>
        <taxon>Pseudomonadota</taxon>
        <taxon>Alphaproteobacteria</taxon>
        <taxon>Hyphomicrobiales</taxon>
        <taxon>Methylocystaceae</taxon>
        <taxon>Methylocystis</taxon>
    </lineage>
</organism>
<protein>
    <recommendedName>
        <fullName evidence="3">RiboL-PSP-HEPN domain-containing protein</fullName>
    </recommendedName>
</protein>